<accession>A0A1C7M3E2</accession>
<proteinExistence type="predicted"/>
<keyword evidence="2" id="KW-1185">Reference proteome</keyword>
<dbReference type="Proteomes" id="UP000092993">
    <property type="component" value="Unassembled WGS sequence"/>
</dbReference>
<reference evidence="1 2" key="1">
    <citation type="submission" date="2016-03" db="EMBL/GenBank/DDBJ databases">
        <title>Whole genome sequencing of Grifola frondosa 9006-11.</title>
        <authorList>
            <person name="Min B."/>
            <person name="Park H."/>
            <person name="Kim J.-G."/>
            <person name="Cho H."/>
            <person name="Oh Y.-L."/>
            <person name="Kong W.-S."/>
            <person name="Choi I.-G."/>
        </authorList>
    </citation>
    <scope>NUCLEOTIDE SEQUENCE [LARGE SCALE GENOMIC DNA]</scope>
    <source>
        <strain evidence="1 2">9006-11</strain>
    </source>
</reference>
<dbReference type="EMBL" id="LUGG01000011">
    <property type="protein sequence ID" value="OBZ71268.1"/>
    <property type="molecule type" value="Genomic_DNA"/>
</dbReference>
<protein>
    <submittedName>
        <fullName evidence="1">Uncharacterized protein</fullName>
    </submittedName>
</protein>
<sequence>MSACKETAGLPMDIEVFIESKNALLINNIKDLNTIEINSMGIFTDKDKGFFFEFLPQSYIDLELELGHENGLHNVLLIVEQAKHELSQIFITSKVLPDKFSASCKAL</sequence>
<comment type="caution">
    <text evidence="1">The sequence shown here is derived from an EMBL/GenBank/DDBJ whole genome shotgun (WGS) entry which is preliminary data.</text>
</comment>
<name>A0A1C7M3E2_GRIFR</name>
<organism evidence="1 2">
    <name type="scientific">Grifola frondosa</name>
    <name type="common">Maitake</name>
    <name type="synonym">Polyporus frondosus</name>
    <dbReference type="NCBI Taxonomy" id="5627"/>
    <lineage>
        <taxon>Eukaryota</taxon>
        <taxon>Fungi</taxon>
        <taxon>Dikarya</taxon>
        <taxon>Basidiomycota</taxon>
        <taxon>Agaricomycotina</taxon>
        <taxon>Agaricomycetes</taxon>
        <taxon>Polyporales</taxon>
        <taxon>Grifolaceae</taxon>
        <taxon>Grifola</taxon>
    </lineage>
</organism>
<dbReference type="AlphaFoldDB" id="A0A1C7M3E2"/>
<evidence type="ECO:0000313" key="1">
    <source>
        <dbReference type="EMBL" id="OBZ71268.1"/>
    </source>
</evidence>
<gene>
    <name evidence="1" type="ORF">A0H81_08353</name>
</gene>
<evidence type="ECO:0000313" key="2">
    <source>
        <dbReference type="Proteomes" id="UP000092993"/>
    </source>
</evidence>